<dbReference type="Pfam" id="PF11769">
    <property type="entry name" value="DUF3313"/>
    <property type="match status" value="1"/>
</dbReference>
<dbReference type="EMBL" id="LDOV01000001">
    <property type="protein sequence ID" value="KLV02978.1"/>
    <property type="molecule type" value="Genomic_DNA"/>
</dbReference>
<gene>
    <name evidence="1" type="ORF">ABT58_00115</name>
</gene>
<sequence length="236" mass="26315">MRNVMVRMVIMGLVMGLSGCTRYLPKEDEQATVINSTNKPLMEVRYIEETTGLQWVSPDFDVANYQSLLIRPVALHPLAHNVDQIPVAVLEKISERLTQRVSDKLAVGVPIVEQPSVQTATLNIDITRASTEMEELQITEVLPYGALIGGAKALLGTRDRNVRILVESQLVDSLTGEILAERVSVLLAEDILENDRETLRYEQIKAAVDTFTQDIVDFIRITAYEAKQSEHTLPSS</sequence>
<dbReference type="PROSITE" id="PS51257">
    <property type="entry name" value="PROKAR_LIPOPROTEIN"/>
    <property type="match status" value="1"/>
</dbReference>
<evidence type="ECO:0000313" key="1">
    <source>
        <dbReference type="EMBL" id="KLV02978.1"/>
    </source>
</evidence>
<comment type="caution">
    <text evidence="1">The sequence shown here is derived from an EMBL/GenBank/DDBJ whole genome shotgun (WGS) entry which is preliminary data.</text>
</comment>
<dbReference type="OrthoDB" id="5813467at2"/>
<dbReference type="RefSeq" id="WP_047872327.1">
    <property type="nucleotide sequence ID" value="NZ_BMYC01000020.1"/>
</dbReference>
<keyword evidence="1" id="KW-0449">Lipoprotein</keyword>
<proteinExistence type="predicted"/>
<organism evidence="1 2">
    <name type="scientific">Photobacterium aphoticum</name>
    <dbReference type="NCBI Taxonomy" id="754436"/>
    <lineage>
        <taxon>Bacteria</taxon>
        <taxon>Pseudomonadati</taxon>
        <taxon>Pseudomonadota</taxon>
        <taxon>Gammaproteobacteria</taxon>
        <taxon>Vibrionales</taxon>
        <taxon>Vibrionaceae</taxon>
        <taxon>Photobacterium</taxon>
    </lineage>
</organism>
<evidence type="ECO:0000313" key="2">
    <source>
        <dbReference type="Proteomes" id="UP000036426"/>
    </source>
</evidence>
<dbReference type="Proteomes" id="UP000036426">
    <property type="component" value="Unassembled WGS sequence"/>
</dbReference>
<keyword evidence="2" id="KW-1185">Reference proteome</keyword>
<protein>
    <submittedName>
        <fullName evidence="1">Outer membrane lipoprotein</fullName>
    </submittedName>
</protein>
<accession>A0A0J1GTC4</accession>
<reference evidence="1 2" key="1">
    <citation type="submission" date="2015-05" db="EMBL/GenBank/DDBJ databases">
        <title>Photobacterium galathea sp. nov.</title>
        <authorList>
            <person name="Machado H."/>
            <person name="Gram L."/>
        </authorList>
    </citation>
    <scope>NUCLEOTIDE SEQUENCE [LARGE SCALE GENOMIC DNA]</scope>
    <source>
        <strain evidence="1 2">DSM 25995</strain>
    </source>
</reference>
<name>A0A0J1GTC4_9GAMM</name>
<dbReference type="PATRIC" id="fig|754436.4.peg.25"/>
<dbReference type="AlphaFoldDB" id="A0A0J1GTC4"/>
<dbReference type="InterPro" id="IPR021747">
    <property type="entry name" value="DUF3313"/>
</dbReference>